<reference evidence="2 3" key="1">
    <citation type="submission" date="2021-06" db="EMBL/GenBank/DDBJ databases">
        <title>Caerostris extrusa draft genome.</title>
        <authorList>
            <person name="Kono N."/>
            <person name="Arakawa K."/>
        </authorList>
    </citation>
    <scope>NUCLEOTIDE SEQUENCE [LARGE SCALE GENOMIC DNA]</scope>
</reference>
<feature type="domain" description="Integrase zinc-binding" evidence="1">
    <location>
        <begin position="2"/>
        <end position="40"/>
    </location>
</feature>
<dbReference type="AlphaFoldDB" id="A0AAV4XKX6"/>
<keyword evidence="3" id="KW-1185">Reference proteome</keyword>
<proteinExistence type="predicted"/>
<name>A0AAV4XKX6_CAEEX</name>
<dbReference type="InterPro" id="IPR041588">
    <property type="entry name" value="Integrase_H2C2"/>
</dbReference>
<dbReference type="EMBL" id="BPLR01017944">
    <property type="protein sequence ID" value="GIY95636.1"/>
    <property type="molecule type" value="Genomic_DNA"/>
</dbReference>
<dbReference type="Gene3D" id="1.10.340.70">
    <property type="match status" value="1"/>
</dbReference>
<dbReference type="Proteomes" id="UP001054945">
    <property type="component" value="Unassembled WGS sequence"/>
</dbReference>
<protein>
    <recommendedName>
        <fullName evidence="1">Integrase zinc-binding domain-containing protein</fullName>
    </recommendedName>
</protein>
<evidence type="ECO:0000313" key="2">
    <source>
        <dbReference type="EMBL" id="GIY95636.1"/>
    </source>
</evidence>
<evidence type="ECO:0000259" key="1">
    <source>
        <dbReference type="Pfam" id="PF17921"/>
    </source>
</evidence>
<comment type="caution">
    <text evidence="2">The sequence shown here is derived from an EMBL/GenBank/DDBJ whole genome shotgun (WGS) entry which is preliminary data.</text>
</comment>
<accession>A0AAV4XKX6</accession>
<dbReference type="Pfam" id="PF17921">
    <property type="entry name" value="Integrase_H2C2"/>
    <property type="match status" value="1"/>
</dbReference>
<sequence length="123" mass="14125">MSAHRRTKKAAERFRYPFYWPGIKKDVTEYCSTCIPCQLQEVLLQLGLIVKSERGYTYLVVRMSQKDGIFFSRYLKSSPARVSSRSYLISGATGALLRDCIDIANGYFADLLEEYFDATQIVE</sequence>
<organism evidence="2 3">
    <name type="scientific">Caerostris extrusa</name>
    <name type="common">Bark spider</name>
    <name type="synonym">Caerostris bankana</name>
    <dbReference type="NCBI Taxonomy" id="172846"/>
    <lineage>
        <taxon>Eukaryota</taxon>
        <taxon>Metazoa</taxon>
        <taxon>Ecdysozoa</taxon>
        <taxon>Arthropoda</taxon>
        <taxon>Chelicerata</taxon>
        <taxon>Arachnida</taxon>
        <taxon>Araneae</taxon>
        <taxon>Araneomorphae</taxon>
        <taxon>Entelegynae</taxon>
        <taxon>Araneoidea</taxon>
        <taxon>Araneidae</taxon>
        <taxon>Caerostris</taxon>
    </lineage>
</organism>
<evidence type="ECO:0000313" key="3">
    <source>
        <dbReference type="Proteomes" id="UP001054945"/>
    </source>
</evidence>
<gene>
    <name evidence="2" type="ORF">CEXT_488201</name>
</gene>